<dbReference type="AlphaFoldDB" id="A0A6C0K6V5"/>
<name>A0A6C0K6V5_9ZZZZ</name>
<evidence type="ECO:0000313" key="2">
    <source>
        <dbReference type="EMBL" id="QHU12891.1"/>
    </source>
</evidence>
<proteinExistence type="predicted"/>
<feature type="compositionally biased region" description="Basic residues" evidence="1">
    <location>
        <begin position="152"/>
        <end position="162"/>
    </location>
</feature>
<evidence type="ECO:0000256" key="1">
    <source>
        <dbReference type="SAM" id="MobiDB-lite"/>
    </source>
</evidence>
<reference evidence="2" key="1">
    <citation type="journal article" date="2020" name="Nature">
        <title>Giant virus diversity and host interactions through global metagenomics.</title>
        <authorList>
            <person name="Schulz F."/>
            <person name="Roux S."/>
            <person name="Paez-Espino D."/>
            <person name="Jungbluth S."/>
            <person name="Walsh D.A."/>
            <person name="Denef V.J."/>
            <person name="McMahon K.D."/>
            <person name="Konstantinidis K.T."/>
            <person name="Eloe-Fadrosh E.A."/>
            <person name="Kyrpides N.C."/>
            <person name="Woyke T."/>
        </authorList>
    </citation>
    <scope>NUCLEOTIDE SEQUENCE</scope>
    <source>
        <strain evidence="2">GVMAG-S-1101172-89</strain>
    </source>
</reference>
<protein>
    <submittedName>
        <fullName evidence="2">Uncharacterized protein</fullName>
    </submittedName>
</protein>
<sequence>MADTPPVPKISEFAYEWTGPEVERFNDPQLNSPQPCQHGAGCTYYGSCRFVHPGEEGTGRMVFEERVVTRDDGSSFMQPACVRLIGNAGFYRRRRAEMSWPEFCARNGIPYSPNPSRLRDDIREDAEDGNVVVGDAPVGDEAPTRPSSRGGGRQHNRVHSSYRPRVVPMEQGGRGRGRGRGRGGGGHHRNDTWVGLPQTLERNP</sequence>
<dbReference type="EMBL" id="MN740810">
    <property type="protein sequence ID" value="QHU12891.1"/>
    <property type="molecule type" value="Genomic_DNA"/>
</dbReference>
<feature type="compositionally biased region" description="Basic residues" evidence="1">
    <location>
        <begin position="175"/>
        <end position="187"/>
    </location>
</feature>
<accession>A0A6C0K6V5</accession>
<feature type="region of interest" description="Disordered" evidence="1">
    <location>
        <begin position="130"/>
        <end position="204"/>
    </location>
</feature>
<organism evidence="2">
    <name type="scientific">viral metagenome</name>
    <dbReference type="NCBI Taxonomy" id="1070528"/>
    <lineage>
        <taxon>unclassified sequences</taxon>
        <taxon>metagenomes</taxon>
        <taxon>organismal metagenomes</taxon>
    </lineage>
</organism>